<dbReference type="RefSeq" id="XP_025019562.1">
    <property type="nucleotide sequence ID" value="XM_025163794.1"/>
</dbReference>
<dbReference type="Pfam" id="PF00806">
    <property type="entry name" value="PUF"/>
    <property type="match status" value="8"/>
</dbReference>
<dbReference type="SMART" id="SM00025">
    <property type="entry name" value="Pumilio"/>
    <property type="match status" value="8"/>
</dbReference>
<keyword evidence="4" id="KW-0694">RNA-binding</keyword>
<feature type="domain" description="PUM-HD" evidence="7">
    <location>
        <begin position="714"/>
        <end position="1054"/>
    </location>
</feature>
<feature type="compositionally biased region" description="Low complexity" evidence="6">
    <location>
        <begin position="461"/>
        <end position="472"/>
    </location>
</feature>
<keyword evidence="3" id="KW-0677">Repeat</keyword>
<comment type="subcellular location">
    <subcellularLocation>
        <location evidence="1">Cytoplasmic granule</location>
    </subcellularLocation>
</comment>
<dbReference type="GO" id="GO:0005829">
    <property type="term" value="C:cytosol"/>
    <property type="evidence" value="ECO:0007669"/>
    <property type="project" value="TreeGrafter"/>
</dbReference>
<dbReference type="GO" id="GO:0003730">
    <property type="term" value="F:mRNA 3'-UTR binding"/>
    <property type="evidence" value="ECO:0007669"/>
    <property type="project" value="TreeGrafter"/>
</dbReference>
<dbReference type="GeneID" id="103055887"/>
<accession>A0A9F5IGM2</accession>
<reference evidence="9" key="1">
    <citation type="submission" date="2025-08" db="UniProtKB">
        <authorList>
            <consortium name="RefSeq"/>
        </authorList>
    </citation>
    <scope>IDENTIFICATION</scope>
    <source>
        <tissue evidence="9">Liver</tissue>
    </source>
</reference>
<feature type="repeat" description="Pumilio" evidence="5">
    <location>
        <begin position="950"/>
        <end position="985"/>
    </location>
</feature>
<dbReference type="SUPFAM" id="SSF48371">
    <property type="entry name" value="ARM repeat"/>
    <property type="match status" value="1"/>
</dbReference>
<keyword evidence="8" id="KW-1185">Reference proteome</keyword>
<dbReference type="AlphaFoldDB" id="A0A9F5IGM2"/>
<keyword evidence="2" id="KW-0963">Cytoplasm</keyword>
<dbReference type="PANTHER" id="PTHR12537:SF52">
    <property type="entry name" value="PUMILIO HOMOLOG 2"/>
    <property type="match status" value="1"/>
</dbReference>
<dbReference type="InterPro" id="IPR001313">
    <property type="entry name" value="Pumilio_RNA-bd_rpt"/>
</dbReference>
<protein>
    <submittedName>
        <fullName evidence="9">Pumilio homolog 2 isoform X13</fullName>
    </submittedName>
</protein>
<evidence type="ECO:0000313" key="9">
    <source>
        <dbReference type="RefSeq" id="XP_025019562.1"/>
    </source>
</evidence>
<feature type="compositionally biased region" description="Gly residues" evidence="6">
    <location>
        <begin position="22"/>
        <end position="43"/>
    </location>
</feature>
<feature type="repeat" description="Pumilio" evidence="5">
    <location>
        <begin position="806"/>
        <end position="841"/>
    </location>
</feature>
<dbReference type="PANTHER" id="PTHR12537">
    <property type="entry name" value="RNA BINDING PROTEIN PUMILIO-RELATED"/>
    <property type="match status" value="1"/>
</dbReference>
<feature type="compositionally biased region" description="Basic and acidic residues" evidence="6">
    <location>
        <begin position="207"/>
        <end position="237"/>
    </location>
</feature>
<gene>
    <name evidence="9" type="primary">PUM2</name>
</gene>
<feature type="repeat" description="Pumilio" evidence="5">
    <location>
        <begin position="734"/>
        <end position="769"/>
    </location>
</feature>
<evidence type="ECO:0000256" key="6">
    <source>
        <dbReference type="SAM" id="MobiDB-lite"/>
    </source>
</evidence>
<evidence type="ECO:0000256" key="2">
    <source>
        <dbReference type="ARBA" id="ARBA00022490"/>
    </source>
</evidence>
<dbReference type="GO" id="GO:0043488">
    <property type="term" value="P:regulation of mRNA stability"/>
    <property type="evidence" value="ECO:0007669"/>
    <property type="project" value="TreeGrafter"/>
</dbReference>
<dbReference type="InterPro" id="IPR033712">
    <property type="entry name" value="Pumilio_RNA-bd"/>
</dbReference>
<dbReference type="Proteomes" id="UP000695026">
    <property type="component" value="Unplaced"/>
</dbReference>
<dbReference type="InterPro" id="IPR033133">
    <property type="entry name" value="PUM-HD"/>
</dbReference>
<evidence type="ECO:0000256" key="4">
    <source>
        <dbReference type="ARBA" id="ARBA00022884"/>
    </source>
</evidence>
<dbReference type="PROSITE" id="PS50303">
    <property type="entry name" value="PUM_HD"/>
    <property type="match status" value="1"/>
</dbReference>
<evidence type="ECO:0000256" key="3">
    <source>
        <dbReference type="ARBA" id="ARBA00022737"/>
    </source>
</evidence>
<evidence type="ECO:0000259" key="7">
    <source>
        <dbReference type="PROSITE" id="PS50303"/>
    </source>
</evidence>
<dbReference type="Gene3D" id="1.25.10.10">
    <property type="entry name" value="Leucine-rich Repeat Variant"/>
    <property type="match status" value="1"/>
</dbReference>
<evidence type="ECO:0000313" key="8">
    <source>
        <dbReference type="Proteomes" id="UP000695026"/>
    </source>
</evidence>
<feature type="region of interest" description="Disordered" evidence="6">
    <location>
        <begin position="21"/>
        <end position="43"/>
    </location>
</feature>
<feature type="compositionally biased region" description="Polar residues" evidence="6">
    <location>
        <begin position="264"/>
        <end position="274"/>
    </location>
</feature>
<feature type="compositionally biased region" description="Low complexity" evidence="6">
    <location>
        <begin position="613"/>
        <end position="625"/>
    </location>
</feature>
<feature type="repeat" description="Pumilio" evidence="5">
    <location>
        <begin position="842"/>
        <end position="877"/>
    </location>
</feature>
<name>A0A9F5IGM2_PYTBI</name>
<feature type="region of interest" description="Disordered" evidence="6">
    <location>
        <begin position="580"/>
        <end position="640"/>
    </location>
</feature>
<evidence type="ECO:0000256" key="5">
    <source>
        <dbReference type="PROSITE-ProRule" id="PRU00317"/>
    </source>
</evidence>
<dbReference type="InterPro" id="IPR016024">
    <property type="entry name" value="ARM-type_fold"/>
</dbReference>
<feature type="compositionally biased region" description="Polar residues" evidence="6">
    <location>
        <begin position="601"/>
        <end position="612"/>
    </location>
</feature>
<dbReference type="CDD" id="cd07920">
    <property type="entry name" value="Pumilio"/>
    <property type="match status" value="1"/>
</dbReference>
<feature type="repeat" description="Pumilio" evidence="5">
    <location>
        <begin position="914"/>
        <end position="949"/>
    </location>
</feature>
<organism evidence="8 9">
    <name type="scientific">Python bivittatus</name>
    <name type="common">Burmese python</name>
    <name type="synonym">Python molurus bivittatus</name>
    <dbReference type="NCBI Taxonomy" id="176946"/>
    <lineage>
        <taxon>Eukaryota</taxon>
        <taxon>Metazoa</taxon>
        <taxon>Chordata</taxon>
        <taxon>Craniata</taxon>
        <taxon>Vertebrata</taxon>
        <taxon>Euteleostomi</taxon>
        <taxon>Lepidosauria</taxon>
        <taxon>Squamata</taxon>
        <taxon>Bifurcata</taxon>
        <taxon>Unidentata</taxon>
        <taxon>Episquamata</taxon>
        <taxon>Toxicofera</taxon>
        <taxon>Serpentes</taxon>
        <taxon>Henophidia</taxon>
        <taxon>Pythonidae</taxon>
        <taxon>Python</taxon>
    </lineage>
</organism>
<feature type="region of interest" description="Disordered" evidence="6">
    <location>
        <begin position="461"/>
        <end position="497"/>
    </location>
</feature>
<dbReference type="InterPro" id="IPR011989">
    <property type="entry name" value="ARM-like"/>
</dbReference>
<feature type="repeat" description="Pumilio" evidence="5">
    <location>
        <begin position="878"/>
        <end position="913"/>
    </location>
</feature>
<feature type="repeat" description="Pumilio" evidence="5">
    <location>
        <begin position="770"/>
        <end position="805"/>
    </location>
</feature>
<proteinExistence type="predicted"/>
<dbReference type="GO" id="GO:0035196">
    <property type="term" value="P:miRNA processing"/>
    <property type="evidence" value="ECO:0007669"/>
    <property type="project" value="TreeGrafter"/>
</dbReference>
<feature type="repeat" description="Pumilio" evidence="5">
    <location>
        <begin position="986"/>
        <end position="1028"/>
    </location>
</feature>
<dbReference type="CTD" id="23369"/>
<dbReference type="FunFam" id="1.25.10.10:FF:000004">
    <property type="entry name" value="Pumilio homolog 1 isoform 2"/>
    <property type="match status" value="1"/>
</dbReference>
<dbReference type="PROSITE" id="PS50302">
    <property type="entry name" value="PUM"/>
    <property type="match status" value="8"/>
</dbReference>
<sequence>MSVPLFLSFTRHVVSFLHADNDGGGGRGGGGGGGGGGGAVAGRQGWQGGGNWVVIGKSLPGGRGSPLLSVSVTTNSAARSPQPVRSVDEMNHEFQALALESRGMGELLPAKKFWEPDDPAKDGQKGIFLGDEWRETAWATPHHSMSQPIMVQRKPGHVFHGTSEVNAVLSPRSESGGLGVSMVEYVLSSSPADKLDSRFRKGAFGTREAETDGPEKADQKGKVSPFEEDKNRDLKQVDDDDVTKINGRGLPNGMDADSKDFNRTPGSRQASPTEVTERLGPNPNAAEGLSSLSNPSTHKPLVEEFSNSESQNLDAMEQVGLDSLQFDYPGNQVQMDSSGATVGLFDYNSQQQIFQRTNPLTVQQLTAAQQQQYALAAAQQPHIGVFSAGLAPAAFVPNPYIISAAPPGADPYTAAGLAAAATLAGPAVVPPQYYGVPWGVYPANLFQQQAAAAANSTANQQAASQAQQGQQQVLRPGGNQRPLTPSQSQQGQQAEPLAAAAAANPALAFGQGLATGMPGYQVLAPTAYYDQTGALVVGPGARTGLGAPVRLVASAPVIISSAAAQAAAAASAGGTANNITGTTNGLFRPLGPQPQQQQQQTNNSLQSNSFYGNNTLTNNSQSSSLFSHGPGQPGNTSLGFGSSSSLGAAIGSALGGFGSSGGLTNGSGRYISAAPGAEAKYRSAANTSSLFSSSSQLFPPSRLRYSRSDIMPSGRSRLLEDFRNNRFPNLQLRDLVGHIVEFSRDQHGSRFIQQKLERATPAERQMLFSEILQAAYQLMTDVFGNYVIQKFFEFGSIDQKLALATRIRGHVLPLALQMYGCRVIQKALESISPDQQNEMVKELDGHVLKCVKDQNGNHVVQKCIECVQPQSLQFIIDAFKGQVFVLSTHPYGCRVIQRILEHCTAEQTLPILEELHQHTEQLVQDQYGNYVIQHVLEHGRPEDKSKIVTEIRGKVLTLSQHKFASNVVEKCVTHASRAERALLIDEVCCQNDGPHSALYTMMKDQYANYVVQKMIDMAEPAQRKIIMHKIRPHITTLRKYTYGKHILAKLEKYYLKNNADLGPVGGPPNGML</sequence>
<feature type="region of interest" description="Disordered" evidence="6">
    <location>
        <begin position="204"/>
        <end position="308"/>
    </location>
</feature>
<evidence type="ECO:0000256" key="1">
    <source>
        <dbReference type="ARBA" id="ARBA00004463"/>
    </source>
</evidence>